<dbReference type="AlphaFoldDB" id="A0A9P4UBR2"/>
<evidence type="ECO:0000313" key="2">
    <source>
        <dbReference type="Proteomes" id="UP000799764"/>
    </source>
</evidence>
<dbReference type="OrthoDB" id="3437405at2759"/>
<proteinExistence type="predicted"/>
<sequence length="606" mass="69762">MDPSEHLGRLLDSVAALAMPRSPRTRGFDLESVNQLQVTERFIPLSTLYFFLDFSFEGRLPGGGETLLELITEDEVPLLSTPYVLWAKAPWNRTSSSLQERLLDTPARFCADVPRKISIMRARLWEGMTPMSDSQWKARKLDETANWKSVFEFLLDIIHTFEWLGHPDVRVPMKNSFNHTAQVVETFGSAINARREEMDIQERVDMGALWLEYITSLFNTMVARTHAFFLTSVKSTISKARAEYDATVDEKGVLNSRAEAKRCGQVWSDLERALHRADTYIMVSLDGYTGFASSPSDSKVVGSLVIPPSRWKSRKDLEQERPWPIATRHADDTNALYVDRQKLYAMLDESDRNHDHVRSLQRGEPKSPWREPWISIIQSRTQWSLSHGGPQDQKWGFVGYMLTRKPCHQEWEMFLSRLYADFHKSGGGIEGFDMVKHNMDIQWINGKDSGLPHDDIEAAKRHFRAFSSSTDIRKRVWKMDFLVVDSECFHSYMNPEPKLGSIKCSGDYGGYLKLVDTAAYRQELIDATSPGYQNQMRVLGRLVFDDLYPQLAGLVQRPRDLWPLAMLHPKQVYAGFPVQGQMSEWENVWKARVAFWAAFCRWKQAL</sequence>
<reference evidence="1" key="1">
    <citation type="journal article" date="2020" name="Stud. Mycol.">
        <title>101 Dothideomycetes genomes: a test case for predicting lifestyles and emergence of pathogens.</title>
        <authorList>
            <person name="Haridas S."/>
            <person name="Albert R."/>
            <person name="Binder M."/>
            <person name="Bloem J."/>
            <person name="Labutti K."/>
            <person name="Salamov A."/>
            <person name="Andreopoulos B."/>
            <person name="Baker S."/>
            <person name="Barry K."/>
            <person name="Bills G."/>
            <person name="Bluhm B."/>
            <person name="Cannon C."/>
            <person name="Castanera R."/>
            <person name="Culley D."/>
            <person name="Daum C."/>
            <person name="Ezra D."/>
            <person name="Gonzalez J."/>
            <person name="Henrissat B."/>
            <person name="Kuo A."/>
            <person name="Liang C."/>
            <person name="Lipzen A."/>
            <person name="Lutzoni F."/>
            <person name="Magnuson J."/>
            <person name="Mondo S."/>
            <person name="Nolan M."/>
            <person name="Ohm R."/>
            <person name="Pangilinan J."/>
            <person name="Park H.-J."/>
            <person name="Ramirez L."/>
            <person name="Alfaro M."/>
            <person name="Sun H."/>
            <person name="Tritt A."/>
            <person name="Yoshinaga Y."/>
            <person name="Zwiers L.-H."/>
            <person name="Turgeon B."/>
            <person name="Goodwin S."/>
            <person name="Spatafora J."/>
            <person name="Crous P."/>
            <person name="Grigoriev I."/>
        </authorList>
    </citation>
    <scope>NUCLEOTIDE SEQUENCE</scope>
    <source>
        <strain evidence="1">CBS 690.94</strain>
    </source>
</reference>
<comment type="caution">
    <text evidence="1">The sequence shown here is derived from an EMBL/GenBank/DDBJ whole genome shotgun (WGS) entry which is preliminary data.</text>
</comment>
<organism evidence="1 2">
    <name type="scientific">Karstenula rhodostoma CBS 690.94</name>
    <dbReference type="NCBI Taxonomy" id="1392251"/>
    <lineage>
        <taxon>Eukaryota</taxon>
        <taxon>Fungi</taxon>
        <taxon>Dikarya</taxon>
        <taxon>Ascomycota</taxon>
        <taxon>Pezizomycotina</taxon>
        <taxon>Dothideomycetes</taxon>
        <taxon>Pleosporomycetidae</taxon>
        <taxon>Pleosporales</taxon>
        <taxon>Massarineae</taxon>
        <taxon>Didymosphaeriaceae</taxon>
        <taxon>Karstenula</taxon>
    </lineage>
</organism>
<accession>A0A9P4UBR2</accession>
<protein>
    <submittedName>
        <fullName evidence="1">Uncharacterized protein</fullName>
    </submittedName>
</protein>
<evidence type="ECO:0000313" key="1">
    <source>
        <dbReference type="EMBL" id="KAF2443573.1"/>
    </source>
</evidence>
<dbReference type="Proteomes" id="UP000799764">
    <property type="component" value="Unassembled WGS sequence"/>
</dbReference>
<name>A0A9P4UBR2_9PLEO</name>
<keyword evidence="2" id="KW-1185">Reference proteome</keyword>
<gene>
    <name evidence="1" type="ORF">P171DRAFT_389887</name>
</gene>
<dbReference type="EMBL" id="MU001502">
    <property type="protein sequence ID" value="KAF2443573.1"/>
    <property type="molecule type" value="Genomic_DNA"/>
</dbReference>